<reference evidence="3 4" key="1">
    <citation type="submission" date="2020-08" db="EMBL/GenBank/DDBJ databases">
        <title>Aphidius gifuensis genome sequencing and assembly.</title>
        <authorList>
            <person name="Du Z."/>
        </authorList>
    </citation>
    <scope>NUCLEOTIDE SEQUENCE [LARGE SCALE GENOMIC DNA]</scope>
    <source>
        <strain evidence="3">YNYX2018</strain>
        <tissue evidence="3">Adults</tissue>
    </source>
</reference>
<evidence type="ECO:0000259" key="2">
    <source>
        <dbReference type="PROSITE" id="PS51698"/>
    </source>
</evidence>
<accession>A0A835CVC7</accession>
<dbReference type="InterPro" id="IPR039925">
    <property type="entry name" value="RNF37_RING-Ubox"/>
</dbReference>
<proteinExistence type="predicted"/>
<dbReference type="InterPro" id="IPR013083">
    <property type="entry name" value="Znf_RING/FYVE/PHD"/>
</dbReference>
<feature type="domain" description="U-box" evidence="2">
    <location>
        <begin position="118"/>
        <end position="198"/>
    </location>
</feature>
<dbReference type="CDD" id="cd16660">
    <property type="entry name" value="RING-Ubox_RNF37"/>
    <property type="match status" value="1"/>
</dbReference>
<dbReference type="GO" id="GO:0000209">
    <property type="term" value="P:protein polyubiquitination"/>
    <property type="evidence" value="ECO:0007669"/>
    <property type="project" value="TreeGrafter"/>
</dbReference>
<dbReference type="GO" id="GO:0031625">
    <property type="term" value="F:ubiquitin protein ligase binding"/>
    <property type="evidence" value="ECO:0007669"/>
    <property type="project" value="TreeGrafter"/>
</dbReference>
<evidence type="ECO:0000313" key="3">
    <source>
        <dbReference type="EMBL" id="KAF7997307.1"/>
    </source>
</evidence>
<evidence type="ECO:0000313" key="4">
    <source>
        <dbReference type="Proteomes" id="UP000639338"/>
    </source>
</evidence>
<dbReference type="SMART" id="SM00504">
    <property type="entry name" value="Ubox"/>
    <property type="match status" value="1"/>
</dbReference>
<feature type="compositionally biased region" description="Low complexity" evidence="1">
    <location>
        <begin position="254"/>
        <end position="265"/>
    </location>
</feature>
<dbReference type="Gene3D" id="3.30.40.10">
    <property type="entry name" value="Zinc/RING finger domain, C3HC4 (zinc finger)"/>
    <property type="match status" value="1"/>
</dbReference>
<keyword evidence="4" id="KW-1185">Reference proteome</keyword>
<protein>
    <recommendedName>
        <fullName evidence="2">U-box domain-containing protein</fullName>
    </recommendedName>
</protein>
<dbReference type="InterPro" id="IPR039847">
    <property type="entry name" value="Ubox5"/>
</dbReference>
<feature type="region of interest" description="Disordered" evidence="1">
    <location>
        <begin position="249"/>
        <end position="268"/>
    </location>
</feature>
<dbReference type="PANTHER" id="PTHR13492">
    <property type="entry name" value="RING FINGER PROTEIN 37"/>
    <property type="match status" value="1"/>
</dbReference>
<dbReference type="InterPro" id="IPR003613">
    <property type="entry name" value="Ubox_domain"/>
</dbReference>
<dbReference type="GO" id="GO:0034450">
    <property type="term" value="F:ubiquitin-ubiquitin ligase activity"/>
    <property type="evidence" value="ECO:0007669"/>
    <property type="project" value="TreeGrafter"/>
</dbReference>
<comment type="caution">
    <text evidence="3">The sequence shown here is derived from an EMBL/GenBank/DDBJ whole genome shotgun (WGS) entry which is preliminary data.</text>
</comment>
<name>A0A835CVC7_APHGI</name>
<gene>
    <name evidence="3" type="ORF">HCN44_005584</name>
</gene>
<dbReference type="OrthoDB" id="20295at2759"/>
<dbReference type="EMBL" id="JACMRX010000001">
    <property type="protein sequence ID" value="KAF7997307.1"/>
    <property type="molecule type" value="Genomic_DNA"/>
</dbReference>
<sequence length="359" mass="40601">MAISWSSKIIRNCDDDNFSIPSNFYSLIINSGIIDRVKSLRIGIIKTNNSVPAIGKIQVWGEISSFNNPKVYKNIIQLLANKSNKNQHNKSNDIINKTENNVENEIQKSKRNLTNGLNIPDEFLDPITCTIMQQPVVLPSGKIIDQSTLENYEKSEANWGRKLNDPFTGVPFTDTNKPIFSPTIKARIDKFLTANCDADEIKALPRLLGQSVEFKRKNSEEISTTVLKLQKTNSFDKLDDCFVKNQENKLTYNPSSPSSSSTSTSKQIKVDVNSPIDDDLEENLKTVLSGLKRFTDKKVDNDCDNTKNNINCLCCENGIYYKFPCHHIICRKSLLSNRNFKCPNCSKIFSSNDLEKINK</sequence>
<dbReference type="SUPFAM" id="SSF57850">
    <property type="entry name" value="RING/U-box"/>
    <property type="match status" value="1"/>
</dbReference>
<dbReference type="PROSITE" id="PS51698">
    <property type="entry name" value="U_BOX"/>
    <property type="match status" value="1"/>
</dbReference>
<organism evidence="3 4">
    <name type="scientific">Aphidius gifuensis</name>
    <name type="common">Parasitoid wasp</name>
    <dbReference type="NCBI Taxonomy" id="684658"/>
    <lineage>
        <taxon>Eukaryota</taxon>
        <taxon>Metazoa</taxon>
        <taxon>Ecdysozoa</taxon>
        <taxon>Arthropoda</taxon>
        <taxon>Hexapoda</taxon>
        <taxon>Insecta</taxon>
        <taxon>Pterygota</taxon>
        <taxon>Neoptera</taxon>
        <taxon>Endopterygota</taxon>
        <taxon>Hymenoptera</taxon>
        <taxon>Apocrita</taxon>
        <taxon>Ichneumonoidea</taxon>
        <taxon>Braconidae</taxon>
        <taxon>Aphidiinae</taxon>
        <taxon>Aphidius</taxon>
    </lineage>
</organism>
<dbReference type="Proteomes" id="UP000639338">
    <property type="component" value="Unassembled WGS sequence"/>
</dbReference>
<dbReference type="PANTHER" id="PTHR13492:SF2">
    <property type="entry name" value="RING FINGER PROTEIN 37"/>
    <property type="match status" value="1"/>
</dbReference>
<dbReference type="GO" id="GO:0005634">
    <property type="term" value="C:nucleus"/>
    <property type="evidence" value="ECO:0007669"/>
    <property type="project" value="TreeGrafter"/>
</dbReference>
<dbReference type="AlphaFoldDB" id="A0A835CVC7"/>
<dbReference type="Pfam" id="PF04564">
    <property type="entry name" value="U-box"/>
    <property type="match status" value="1"/>
</dbReference>
<evidence type="ECO:0000256" key="1">
    <source>
        <dbReference type="SAM" id="MobiDB-lite"/>
    </source>
</evidence>